<proteinExistence type="predicted"/>
<evidence type="ECO:0000259" key="1">
    <source>
        <dbReference type="Pfam" id="PF18431"/>
    </source>
</evidence>
<evidence type="ECO:0000313" key="2">
    <source>
        <dbReference type="EMBL" id="MFC0222092.1"/>
    </source>
</evidence>
<gene>
    <name evidence="2" type="ORF">ACFFJG_06335</name>
</gene>
<dbReference type="EMBL" id="JBHLXH010000001">
    <property type="protein sequence ID" value="MFC0222092.1"/>
    <property type="molecule type" value="Genomic_DNA"/>
</dbReference>
<comment type="caution">
    <text evidence="2">The sequence shown here is derived from an EMBL/GenBank/DDBJ whole genome shotgun (WGS) entry which is preliminary data.</text>
</comment>
<dbReference type="CDD" id="cd20684">
    <property type="entry name" value="CdiA-CT_Yk_RNaseA-like"/>
    <property type="match status" value="1"/>
</dbReference>
<evidence type="ECO:0000313" key="3">
    <source>
        <dbReference type="Proteomes" id="UP001589698"/>
    </source>
</evidence>
<dbReference type="Proteomes" id="UP001589698">
    <property type="component" value="Unassembled WGS sequence"/>
</dbReference>
<keyword evidence="3" id="KW-1185">Reference proteome</keyword>
<dbReference type="InterPro" id="IPR041436">
    <property type="entry name" value="RNAse_A_bac"/>
</dbReference>
<dbReference type="RefSeq" id="WP_378517754.1">
    <property type="nucleotide sequence ID" value="NZ_CBCSDI010000010.1"/>
</dbReference>
<dbReference type="Pfam" id="PF18431">
    <property type="entry name" value="RNAse_A_bac"/>
    <property type="match status" value="1"/>
</dbReference>
<protein>
    <submittedName>
        <fullName evidence="2">RNase A-like domain-containing protein</fullName>
    </submittedName>
</protein>
<name>A0ABV6DZD5_9ACTN</name>
<organism evidence="2 3">
    <name type="scientific">Nocardioides zeicaulis</name>
    <dbReference type="NCBI Taxonomy" id="1776857"/>
    <lineage>
        <taxon>Bacteria</taxon>
        <taxon>Bacillati</taxon>
        <taxon>Actinomycetota</taxon>
        <taxon>Actinomycetes</taxon>
        <taxon>Propionibacteriales</taxon>
        <taxon>Nocardioidaceae</taxon>
        <taxon>Nocardioides</taxon>
    </lineage>
</organism>
<sequence>MRIAVECGGFAQAADAARTANQVAALVGDTLSGKLAGLAGMAGDDSTSAEFAGAYDAGAREAVAALADLTHAFIGLGRLLTATGSHHARAEASAAGQVLASVSAGLTSDTFVRVRPAPPPSSLGAQEPSFGAVDRWILDHVQGFVWPSGDVSMLRDAATAWRRASESVAGLVDHVASARAFVEVQRSPEVPVALSCLDDVRDLVLATADELAALGAACDDHAAAVEGVHERTRALLEEVASMVVEGVAVSAVVGAITGPLGGGVAAGALMNRIRQVAPRFHALLVTLRVSVVSCSTRLRTGRETLAGLRTRLVRYSRTRVRDERGAVRMPWGGRWEKGWLRRHEVPPGHTLDRHVGKTVDELAERCRTGRPRRASSFDDQDAAERLLEDVLRRRGGDIRDWLRNNEHRLTLVEEMGVRTGTTVGSDGVVSHPTGIRVVLIADDACPSGWRILTAFPN</sequence>
<reference evidence="2 3" key="1">
    <citation type="submission" date="2024-09" db="EMBL/GenBank/DDBJ databases">
        <authorList>
            <person name="Sun Q."/>
            <person name="Mori K."/>
        </authorList>
    </citation>
    <scope>NUCLEOTIDE SEQUENCE [LARGE SCALE GENOMIC DNA]</scope>
    <source>
        <strain evidence="2 3">CCM 8654</strain>
    </source>
</reference>
<feature type="domain" description="Bacterial CdiA-CT RNAse A" evidence="1">
    <location>
        <begin position="348"/>
        <end position="456"/>
    </location>
</feature>
<accession>A0ABV6DZD5</accession>